<dbReference type="InterPro" id="IPR014716">
    <property type="entry name" value="Fibrinogen_a/b/g_C_1"/>
</dbReference>
<name>A0A8S3YLI8_9EUPU</name>
<gene>
    <name evidence="3" type="ORF">CUNI_LOCUS1769</name>
</gene>
<dbReference type="Gene3D" id="3.90.215.10">
    <property type="entry name" value="Gamma Fibrinogen, chain A, domain 1"/>
    <property type="match status" value="1"/>
</dbReference>
<dbReference type="Proteomes" id="UP000678393">
    <property type="component" value="Unassembled WGS sequence"/>
</dbReference>
<dbReference type="AlphaFoldDB" id="A0A8S3YLI8"/>
<dbReference type="InterPro" id="IPR050373">
    <property type="entry name" value="Fibrinogen_C-term_domain"/>
</dbReference>
<evidence type="ECO:0000259" key="2">
    <source>
        <dbReference type="PROSITE" id="PS51406"/>
    </source>
</evidence>
<sequence length="242" mass="27492">MTRTASFSLGLAELHFACNSHSFIELLTCTEQSTEPPCVDQLSGPQTSEPQEILLWGNVSTLCDTTTDGGGWVTIQRRSNGDISFFRNWTEYKNGFGDLYTGFWIGNDNIHKLTTQEASGFNELRIDMIFKEKPYFAHYSNFSLANEDEKYKLSVSGYSGTAGDSLTSHSDMFFSTLDTDNDKDDKISCAQKYLGAWWYRNCHLSNLNGLWRGPGWATDTVWVNLTTWEDGVRFSEMKLRRV</sequence>
<dbReference type="Pfam" id="PF00147">
    <property type="entry name" value="Fibrinogen_C"/>
    <property type="match status" value="1"/>
</dbReference>
<dbReference type="InterPro" id="IPR020837">
    <property type="entry name" value="Fibrinogen_CS"/>
</dbReference>
<dbReference type="PANTHER" id="PTHR19143">
    <property type="entry name" value="FIBRINOGEN/TENASCIN/ANGIOPOEITIN"/>
    <property type="match status" value="1"/>
</dbReference>
<keyword evidence="1" id="KW-1015">Disulfide bond</keyword>
<evidence type="ECO:0000313" key="3">
    <source>
        <dbReference type="EMBL" id="CAG5116211.1"/>
    </source>
</evidence>
<evidence type="ECO:0000256" key="1">
    <source>
        <dbReference type="ARBA" id="ARBA00023157"/>
    </source>
</evidence>
<evidence type="ECO:0000313" key="4">
    <source>
        <dbReference type="Proteomes" id="UP000678393"/>
    </source>
</evidence>
<dbReference type="InterPro" id="IPR036056">
    <property type="entry name" value="Fibrinogen-like_C"/>
</dbReference>
<dbReference type="EMBL" id="CAJHNH020000224">
    <property type="protein sequence ID" value="CAG5116211.1"/>
    <property type="molecule type" value="Genomic_DNA"/>
</dbReference>
<dbReference type="PROSITE" id="PS00514">
    <property type="entry name" value="FIBRINOGEN_C_1"/>
    <property type="match status" value="1"/>
</dbReference>
<dbReference type="OrthoDB" id="6121324at2759"/>
<feature type="domain" description="Fibrinogen C-terminal" evidence="2">
    <location>
        <begin position="29"/>
        <end position="242"/>
    </location>
</feature>
<protein>
    <recommendedName>
        <fullName evidence="2">Fibrinogen C-terminal domain-containing protein</fullName>
    </recommendedName>
</protein>
<reference evidence="3" key="1">
    <citation type="submission" date="2021-04" db="EMBL/GenBank/DDBJ databases">
        <authorList>
            <consortium name="Molecular Ecology Group"/>
        </authorList>
    </citation>
    <scope>NUCLEOTIDE SEQUENCE</scope>
</reference>
<comment type="caution">
    <text evidence="3">The sequence shown here is derived from an EMBL/GenBank/DDBJ whole genome shotgun (WGS) entry which is preliminary data.</text>
</comment>
<organism evidence="3 4">
    <name type="scientific">Candidula unifasciata</name>
    <dbReference type="NCBI Taxonomy" id="100452"/>
    <lineage>
        <taxon>Eukaryota</taxon>
        <taxon>Metazoa</taxon>
        <taxon>Spiralia</taxon>
        <taxon>Lophotrochozoa</taxon>
        <taxon>Mollusca</taxon>
        <taxon>Gastropoda</taxon>
        <taxon>Heterobranchia</taxon>
        <taxon>Euthyneura</taxon>
        <taxon>Panpulmonata</taxon>
        <taxon>Eupulmonata</taxon>
        <taxon>Stylommatophora</taxon>
        <taxon>Helicina</taxon>
        <taxon>Helicoidea</taxon>
        <taxon>Geomitridae</taxon>
        <taxon>Candidula</taxon>
    </lineage>
</organism>
<keyword evidence="4" id="KW-1185">Reference proteome</keyword>
<proteinExistence type="predicted"/>
<dbReference type="PROSITE" id="PS51406">
    <property type="entry name" value="FIBRINOGEN_C_2"/>
    <property type="match status" value="1"/>
</dbReference>
<dbReference type="PANTHER" id="PTHR19143:SF458">
    <property type="entry name" value="FIBRINOGEN C-TERMINAL DOMAIN-CONTAINING PROTEIN-RELATED"/>
    <property type="match status" value="1"/>
</dbReference>
<dbReference type="GO" id="GO:0005615">
    <property type="term" value="C:extracellular space"/>
    <property type="evidence" value="ECO:0007669"/>
    <property type="project" value="TreeGrafter"/>
</dbReference>
<accession>A0A8S3YLI8</accession>
<dbReference type="SUPFAM" id="SSF56496">
    <property type="entry name" value="Fibrinogen C-terminal domain-like"/>
    <property type="match status" value="1"/>
</dbReference>
<dbReference type="InterPro" id="IPR002181">
    <property type="entry name" value="Fibrinogen_a/b/g_C_dom"/>
</dbReference>
<dbReference type="CDD" id="cd00087">
    <property type="entry name" value="FReD"/>
    <property type="match status" value="1"/>
</dbReference>
<dbReference type="SMART" id="SM00186">
    <property type="entry name" value="FBG"/>
    <property type="match status" value="1"/>
</dbReference>